<keyword evidence="1" id="KW-0812">Transmembrane</keyword>
<keyword evidence="1" id="KW-1133">Transmembrane helix</keyword>
<protein>
    <submittedName>
        <fullName evidence="2">Uncharacterized protein</fullName>
    </submittedName>
</protein>
<dbReference type="AlphaFoldDB" id="E0UGE9"/>
<dbReference type="STRING" id="497965.Cyan7822_4877"/>
<dbReference type="HOGENOM" id="CLU_1737512_0_0_3"/>
<feature type="transmembrane region" description="Helical" evidence="1">
    <location>
        <begin position="126"/>
        <end position="143"/>
    </location>
</feature>
<keyword evidence="1" id="KW-0472">Membrane</keyword>
<proteinExistence type="predicted"/>
<dbReference type="Proteomes" id="UP000008206">
    <property type="component" value="Chromosome"/>
</dbReference>
<dbReference type="EMBL" id="CP002198">
    <property type="protein sequence ID" value="ADN16768.1"/>
    <property type="molecule type" value="Genomic_DNA"/>
</dbReference>
<name>E0UGE9_GLOV7</name>
<accession>E0UGE9</accession>
<evidence type="ECO:0000313" key="2">
    <source>
        <dbReference type="EMBL" id="ADN16768.1"/>
    </source>
</evidence>
<gene>
    <name evidence="2" type="ordered locus">Cyan7822_4877</name>
</gene>
<sequence>MTSSNDSDSDIKKLPVNTDEIQIEKLAVNTDDNDLTVQSKKVRIQTASYLAITLWVILAVVVVAHIAATIWISIDPDWYLKPSLTGSIDINSIEPETLNKLIELQKLQKESLASANTILNESAKTIYTFLGTLVTGVTGYYFTKVEEKGD</sequence>
<evidence type="ECO:0000313" key="3">
    <source>
        <dbReference type="Proteomes" id="UP000008206"/>
    </source>
</evidence>
<reference evidence="3" key="1">
    <citation type="journal article" date="2011" name="MBio">
        <title>Novel metabolic attributes of the genus Cyanothece, comprising a group of unicellular nitrogen-fixing Cyanobacteria.</title>
        <authorList>
            <person name="Bandyopadhyay A."/>
            <person name="Elvitigala T."/>
            <person name="Welsh E."/>
            <person name="Stockel J."/>
            <person name="Liberton M."/>
            <person name="Min H."/>
            <person name="Sherman L.A."/>
            <person name="Pakrasi H.B."/>
        </authorList>
    </citation>
    <scope>NUCLEOTIDE SEQUENCE [LARGE SCALE GENOMIC DNA]</scope>
    <source>
        <strain evidence="3">PCC 7822</strain>
    </source>
</reference>
<keyword evidence="3" id="KW-1185">Reference proteome</keyword>
<dbReference type="KEGG" id="cyj:Cyan7822_4877"/>
<evidence type="ECO:0000256" key="1">
    <source>
        <dbReference type="SAM" id="Phobius"/>
    </source>
</evidence>
<feature type="transmembrane region" description="Helical" evidence="1">
    <location>
        <begin position="49"/>
        <end position="74"/>
    </location>
</feature>
<organism evidence="2 3">
    <name type="scientific">Gloeothece verrucosa (strain PCC 7822)</name>
    <name type="common">Cyanothece sp. (strain PCC 7822)</name>
    <dbReference type="NCBI Taxonomy" id="497965"/>
    <lineage>
        <taxon>Bacteria</taxon>
        <taxon>Bacillati</taxon>
        <taxon>Cyanobacteriota</taxon>
        <taxon>Cyanophyceae</taxon>
        <taxon>Oscillatoriophycideae</taxon>
        <taxon>Chroococcales</taxon>
        <taxon>Aphanothecaceae</taxon>
        <taxon>Gloeothece</taxon>
        <taxon>Gloeothece verrucosa</taxon>
    </lineage>
</organism>